<organism evidence="1 2">
    <name type="scientific">Candidatus Woesebacteria bacterium RIFCSPLOWO2_01_FULL_44_14</name>
    <dbReference type="NCBI Taxonomy" id="1802525"/>
    <lineage>
        <taxon>Bacteria</taxon>
        <taxon>Candidatus Woeseibacteriota</taxon>
    </lineage>
</organism>
<protein>
    <submittedName>
        <fullName evidence="1">Uncharacterized protein</fullName>
    </submittedName>
</protein>
<sequence>MMMSLAEDGVNRKLDYIRPKTSQESYSELGYVPQAVVSLRVLEPKSSIAALDFTKAASGSDQFTEDE</sequence>
<gene>
    <name evidence="1" type="ORF">A2975_04580</name>
</gene>
<comment type="caution">
    <text evidence="1">The sequence shown here is derived from an EMBL/GenBank/DDBJ whole genome shotgun (WGS) entry which is preliminary data.</text>
</comment>
<evidence type="ECO:0000313" key="1">
    <source>
        <dbReference type="EMBL" id="OGM70315.1"/>
    </source>
</evidence>
<name>A0A1F8C3R6_9BACT</name>
<dbReference type="EMBL" id="MGHL01000006">
    <property type="protein sequence ID" value="OGM70315.1"/>
    <property type="molecule type" value="Genomic_DNA"/>
</dbReference>
<accession>A0A1F8C3R6</accession>
<evidence type="ECO:0000313" key="2">
    <source>
        <dbReference type="Proteomes" id="UP000178429"/>
    </source>
</evidence>
<proteinExistence type="predicted"/>
<dbReference type="Proteomes" id="UP000178429">
    <property type="component" value="Unassembled WGS sequence"/>
</dbReference>
<reference evidence="1 2" key="1">
    <citation type="journal article" date="2016" name="Nat. Commun.">
        <title>Thousands of microbial genomes shed light on interconnected biogeochemical processes in an aquifer system.</title>
        <authorList>
            <person name="Anantharaman K."/>
            <person name="Brown C.T."/>
            <person name="Hug L.A."/>
            <person name="Sharon I."/>
            <person name="Castelle C.J."/>
            <person name="Probst A.J."/>
            <person name="Thomas B.C."/>
            <person name="Singh A."/>
            <person name="Wilkins M.J."/>
            <person name="Karaoz U."/>
            <person name="Brodie E.L."/>
            <person name="Williams K.H."/>
            <person name="Hubbard S.S."/>
            <person name="Banfield J.F."/>
        </authorList>
    </citation>
    <scope>NUCLEOTIDE SEQUENCE [LARGE SCALE GENOMIC DNA]</scope>
</reference>
<dbReference type="AlphaFoldDB" id="A0A1F8C3R6"/>
<dbReference type="STRING" id="1802525.A2975_04580"/>